<dbReference type="Proteomes" id="UP000887013">
    <property type="component" value="Unassembled WGS sequence"/>
</dbReference>
<gene>
    <name evidence="1" type="ORF">NPIL_578891</name>
</gene>
<protein>
    <submittedName>
        <fullName evidence="1">Uncharacterized protein</fullName>
    </submittedName>
</protein>
<name>A0A8X6NYR2_NEPPI</name>
<evidence type="ECO:0000313" key="2">
    <source>
        <dbReference type="Proteomes" id="UP000887013"/>
    </source>
</evidence>
<accession>A0A8X6NYR2</accession>
<dbReference type="AlphaFoldDB" id="A0A8X6NYR2"/>
<proteinExistence type="predicted"/>
<evidence type="ECO:0000313" key="1">
    <source>
        <dbReference type="EMBL" id="GFT42418.1"/>
    </source>
</evidence>
<comment type="caution">
    <text evidence="1">The sequence shown here is derived from an EMBL/GenBank/DDBJ whole genome shotgun (WGS) entry which is preliminary data.</text>
</comment>
<reference evidence="1" key="1">
    <citation type="submission" date="2020-08" db="EMBL/GenBank/DDBJ databases">
        <title>Multicomponent nature underlies the extraordinary mechanical properties of spider dragline silk.</title>
        <authorList>
            <person name="Kono N."/>
            <person name="Nakamura H."/>
            <person name="Mori M."/>
            <person name="Yoshida Y."/>
            <person name="Ohtoshi R."/>
            <person name="Malay A.D."/>
            <person name="Moran D.A.P."/>
            <person name="Tomita M."/>
            <person name="Numata K."/>
            <person name="Arakawa K."/>
        </authorList>
    </citation>
    <scope>NUCLEOTIDE SEQUENCE</scope>
</reference>
<organism evidence="1 2">
    <name type="scientific">Nephila pilipes</name>
    <name type="common">Giant wood spider</name>
    <name type="synonym">Nephila maculata</name>
    <dbReference type="NCBI Taxonomy" id="299642"/>
    <lineage>
        <taxon>Eukaryota</taxon>
        <taxon>Metazoa</taxon>
        <taxon>Ecdysozoa</taxon>
        <taxon>Arthropoda</taxon>
        <taxon>Chelicerata</taxon>
        <taxon>Arachnida</taxon>
        <taxon>Araneae</taxon>
        <taxon>Araneomorphae</taxon>
        <taxon>Entelegynae</taxon>
        <taxon>Araneoidea</taxon>
        <taxon>Nephilidae</taxon>
        <taxon>Nephila</taxon>
    </lineage>
</organism>
<sequence length="105" mass="11896">MCLIDSYIPKSWRRITSSSVHDKSRHDAAEVFRMSTGHDCLTVHQLRIGISTTPICQLCVSGEVMERVPMWGSSQTLRNIEILGSKSTSWVISPVERDITFFNLL</sequence>
<keyword evidence="2" id="KW-1185">Reference proteome</keyword>
<dbReference type="EMBL" id="BMAW01110282">
    <property type="protein sequence ID" value="GFT42418.1"/>
    <property type="molecule type" value="Genomic_DNA"/>
</dbReference>